<dbReference type="PANTHER" id="PTHR22803">
    <property type="entry name" value="MANNOSE, PHOSPHOLIPASE, LECTIN RECEPTOR RELATED"/>
    <property type="match status" value="1"/>
</dbReference>
<gene>
    <name evidence="3" type="primary">Acey_s0178.g652</name>
    <name evidence="3" type="ORF">Y032_0178g652</name>
</gene>
<organism evidence="3 4">
    <name type="scientific">Ancylostoma ceylanicum</name>
    <dbReference type="NCBI Taxonomy" id="53326"/>
    <lineage>
        <taxon>Eukaryota</taxon>
        <taxon>Metazoa</taxon>
        <taxon>Ecdysozoa</taxon>
        <taxon>Nematoda</taxon>
        <taxon>Chromadorea</taxon>
        <taxon>Rhabditida</taxon>
        <taxon>Rhabditina</taxon>
        <taxon>Rhabditomorpha</taxon>
        <taxon>Strongyloidea</taxon>
        <taxon>Ancylostomatidae</taxon>
        <taxon>Ancylostomatinae</taxon>
        <taxon>Ancylostoma</taxon>
    </lineage>
</organism>
<feature type="domain" description="C-type lectin" evidence="2">
    <location>
        <begin position="40"/>
        <end position="149"/>
    </location>
</feature>
<dbReference type="InterPro" id="IPR016187">
    <property type="entry name" value="CTDL_fold"/>
</dbReference>
<protein>
    <recommendedName>
        <fullName evidence="2">C-type lectin domain-containing protein</fullName>
    </recommendedName>
</protein>
<accession>A0A016STV6</accession>
<evidence type="ECO:0000313" key="3">
    <source>
        <dbReference type="EMBL" id="EYB93817.1"/>
    </source>
</evidence>
<dbReference type="SUPFAM" id="SSF56436">
    <property type="entry name" value="C-type lectin-like"/>
    <property type="match status" value="1"/>
</dbReference>
<dbReference type="PROSITE" id="PS50041">
    <property type="entry name" value="C_TYPE_LECTIN_2"/>
    <property type="match status" value="1"/>
</dbReference>
<comment type="caution">
    <text evidence="3">The sequence shown here is derived from an EMBL/GenBank/DDBJ whole genome shotgun (WGS) entry which is preliminary data.</text>
</comment>
<feature type="signal peptide" evidence="1">
    <location>
        <begin position="1"/>
        <end position="21"/>
    </location>
</feature>
<dbReference type="Gene3D" id="3.10.100.10">
    <property type="entry name" value="Mannose-Binding Protein A, subunit A"/>
    <property type="match status" value="1"/>
</dbReference>
<dbReference type="STRING" id="53326.A0A016STV6"/>
<dbReference type="AlphaFoldDB" id="A0A016STV6"/>
<dbReference type="InterPro" id="IPR050111">
    <property type="entry name" value="C-type_lectin/snaclec_domain"/>
</dbReference>
<dbReference type="InterPro" id="IPR001304">
    <property type="entry name" value="C-type_lectin-like"/>
</dbReference>
<evidence type="ECO:0000256" key="1">
    <source>
        <dbReference type="SAM" id="SignalP"/>
    </source>
</evidence>
<name>A0A016STV6_9BILA</name>
<proteinExistence type="predicted"/>
<evidence type="ECO:0000313" key="4">
    <source>
        <dbReference type="Proteomes" id="UP000024635"/>
    </source>
</evidence>
<dbReference type="EMBL" id="JARK01001514">
    <property type="protein sequence ID" value="EYB93817.1"/>
    <property type="molecule type" value="Genomic_DNA"/>
</dbReference>
<dbReference type="Pfam" id="PF00059">
    <property type="entry name" value="Lectin_C"/>
    <property type="match status" value="1"/>
</dbReference>
<dbReference type="CDD" id="cd00037">
    <property type="entry name" value="CLECT"/>
    <property type="match status" value="1"/>
</dbReference>
<keyword evidence="4" id="KW-1185">Reference proteome</keyword>
<sequence length="178" mass="20632">MVAFFHVLVMMSILFLSKAYGKTAVREGGWKIFRETSFEYKFYRDVPAWRPFEDAENYCRNKSAHLVSIHSDAENEFVNQLLEKGKTKVWIGLKQVGNSVEDMSWTDGSPYDFANWAWGEPKNSHTVNAAYMLASPDPDPLQSEVPRRWYVGDGDPSWKEVDTFVCKRKAQRHITEKI</sequence>
<evidence type="ECO:0000259" key="2">
    <source>
        <dbReference type="PROSITE" id="PS50041"/>
    </source>
</evidence>
<reference evidence="4" key="1">
    <citation type="journal article" date="2015" name="Nat. Genet.">
        <title>The genome and transcriptome of the zoonotic hookworm Ancylostoma ceylanicum identify infection-specific gene families.</title>
        <authorList>
            <person name="Schwarz E.M."/>
            <person name="Hu Y."/>
            <person name="Antoshechkin I."/>
            <person name="Miller M.M."/>
            <person name="Sternberg P.W."/>
            <person name="Aroian R.V."/>
        </authorList>
    </citation>
    <scope>NUCLEOTIDE SEQUENCE</scope>
    <source>
        <strain evidence="4">HY135</strain>
    </source>
</reference>
<dbReference type="SMART" id="SM00034">
    <property type="entry name" value="CLECT"/>
    <property type="match status" value="1"/>
</dbReference>
<dbReference type="OrthoDB" id="7357196at2759"/>
<keyword evidence="1" id="KW-0732">Signal</keyword>
<dbReference type="InterPro" id="IPR016186">
    <property type="entry name" value="C-type_lectin-like/link_sf"/>
</dbReference>
<feature type="chain" id="PRO_5001490020" description="C-type lectin domain-containing protein" evidence="1">
    <location>
        <begin position="22"/>
        <end position="178"/>
    </location>
</feature>
<dbReference type="Proteomes" id="UP000024635">
    <property type="component" value="Unassembled WGS sequence"/>
</dbReference>